<dbReference type="UniPathway" id="UPA00988"/>
<dbReference type="GO" id="GO:0002098">
    <property type="term" value="P:tRNA wobble uridine modification"/>
    <property type="evidence" value="ECO:0007669"/>
    <property type="project" value="InterPro"/>
</dbReference>
<dbReference type="AlphaFoldDB" id="A7T9L1"/>
<sequence length="284" mass="32341">GSSSDKTKIDTVCDACREALQNLGKEKYLLSILTSYAKKTEPELETVLSIIRDLKNKQADTSLGVTSEEALKYVLFLVDVNQMFDVALGMYDFQLVLMVAEKSQKSTKRRKNRSDANNNCCKRHMTRTVIPSSKRDLRVWSKPGSEHFHELVTLVKEKSLYKEALKLYSKTTKEYQDISICYGKHLFEKKKYEEAGIGCRSERSTTAQHSENFTKYKERLHIVRETKERLRIELLENGTLRDDTDADIFSDTSSITGQSGFGSSVGSKGTRSTGLKLIYIEMQN</sequence>
<dbReference type="eggNOG" id="KOG1920">
    <property type="taxonomic scope" value="Eukaryota"/>
</dbReference>
<reference evidence="4 5" key="1">
    <citation type="journal article" date="2007" name="Science">
        <title>Sea anemone genome reveals ancestral eumetazoan gene repertoire and genomic organization.</title>
        <authorList>
            <person name="Putnam N.H."/>
            <person name="Srivastava M."/>
            <person name="Hellsten U."/>
            <person name="Dirks B."/>
            <person name="Chapman J."/>
            <person name="Salamov A."/>
            <person name="Terry A."/>
            <person name="Shapiro H."/>
            <person name="Lindquist E."/>
            <person name="Kapitonov V.V."/>
            <person name="Jurka J."/>
            <person name="Genikhovich G."/>
            <person name="Grigoriev I.V."/>
            <person name="Lucas S.M."/>
            <person name="Steele R.E."/>
            <person name="Finnerty J.R."/>
            <person name="Technau U."/>
            <person name="Martindale M.Q."/>
            <person name="Rokhsar D.S."/>
        </authorList>
    </citation>
    <scope>NUCLEOTIDE SEQUENCE [LARGE SCALE GENOMIC DNA]</scope>
    <source>
        <strain evidence="5">CH2 X CH6</strain>
    </source>
</reference>
<feature type="domain" description="ELP1 three-helical bundle" evidence="3">
    <location>
        <begin position="205"/>
        <end position="272"/>
    </location>
</feature>
<evidence type="ECO:0000259" key="3">
    <source>
        <dbReference type="Pfam" id="PF23936"/>
    </source>
</evidence>
<evidence type="ECO:0000313" key="5">
    <source>
        <dbReference type="Proteomes" id="UP000001593"/>
    </source>
</evidence>
<dbReference type="Pfam" id="PF23936">
    <property type="entry name" value="HB_ELP1"/>
    <property type="match status" value="1"/>
</dbReference>
<dbReference type="Proteomes" id="UP000001593">
    <property type="component" value="Unassembled WGS sequence"/>
</dbReference>
<keyword evidence="5" id="KW-1185">Reference proteome</keyword>
<dbReference type="STRING" id="45351.A7T9L1"/>
<dbReference type="PANTHER" id="PTHR12747:SF0">
    <property type="entry name" value="ELONGATOR COMPLEX PROTEIN 1"/>
    <property type="match status" value="1"/>
</dbReference>
<dbReference type="PhylomeDB" id="A7T9L1"/>
<dbReference type="InterPro" id="IPR056167">
    <property type="entry name" value="A-sol_ELP1"/>
</dbReference>
<organism evidence="4 5">
    <name type="scientific">Nematostella vectensis</name>
    <name type="common">Starlet sea anemone</name>
    <dbReference type="NCBI Taxonomy" id="45351"/>
    <lineage>
        <taxon>Eukaryota</taxon>
        <taxon>Metazoa</taxon>
        <taxon>Cnidaria</taxon>
        <taxon>Anthozoa</taxon>
        <taxon>Hexacorallia</taxon>
        <taxon>Actiniaria</taxon>
        <taxon>Edwardsiidae</taxon>
        <taxon>Nematostella</taxon>
    </lineage>
</organism>
<dbReference type="PANTHER" id="PTHR12747">
    <property type="entry name" value="ELONGATOR COMPLEX PROTEIN 1"/>
    <property type="match status" value="1"/>
</dbReference>
<evidence type="ECO:0000259" key="2">
    <source>
        <dbReference type="Pfam" id="PF23925"/>
    </source>
</evidence>
<feature type="domain" description="ELP1 alpha-solenoid" evidence="2">
    <location>
        <begin position="4"/>
        <end position="108"/>
    </location>
</feature>
<evidence type="ECO:0000259" key="1">
    <source>
        <dbReference type="Pfam" id="PF23878"/>
    </source>
</evidence>
<protein>
    <submittedName>
        <fullName evidence="4">Uncharacterized protein</fullName>
    </submittedName>
</protein>
<dbReference type="InterPro" id="IPR056166">
    <property type="entry name" value="TPR_ELP1"/>
</dbReference>
<name>A7T9L1_NEMVE</name>
<dbReference type="InParanoid" id="A7T9L1"/>
<dbReference type="Pfam" id="PF23878">
    <property type="entry name" value="TPR_ELP1"/>
    <property type="match status" value="1"/>
</dbReference>
<proteinExistence type="predicted"/>
<evidence type="ECO:0000313" key="4">
    <source>
        <dbReference type="EMBL" id="EDO27313.1"/>
    </source>
</evidence>
<gene>
    <name evidence="4" type="ORF">NEMVEDRAFT_v1g224206</name>
</gene>
<dbReference type="InterPro" id="IPR006849">
    <property type="entry name" value="Elp1"/>
</dbReference>
<dbReference type="GO" id="GO:0033588">
    <property type="term" value="C:elongator holoenzyme complex"/>
    <property type="evidence" value="ECO:0007669"/>
    <property type="project" value="InterPro"/>
</dbReference>
<feature type="domain" description="ELP1 TPR" evidence="1">
    <location>
        <begin position="139"/>
        <end position="199"/>
    </location>
</feature>
<dbReference type="EMBL" id="DS473464">
    <property type="protein sequence ID" value="EDO27313.1"/>
    <property type="molecule type" value="Genomic_DNA"/>
</dbReference>
<dbReference type="Pfam" id="PF23925">
    <property type="entry name" value="A-sol_ELP1"/>
    <property type="match status" value="1"/>
</dbReference>
<accession>A7T9L1</accession>
<dbReference type="InterPro" id="IPR056169">
    <property type="entry name" value="HB_ELP1"/>
</dbReference>
<feature type="non-terminal residue" evidence="4">
    <location>
        <position position="284"/>
    </location>
</feature>
<dbReference type="HOGENOM" id="CLU_982046_0_0_1"/>